<name>A0A2M6WUM4_9BACT</name>
<dbReference type="AlphaFoldDB" id="A0A2M6WUM4"/>
<protein>
    <submittedName>
        <fullName evidence="2">Uncharacterized protein</fullName>
    </submittedName>
</protein>
<proteinExistence type="predicted"/>
<reference evidence="3" key="1">
    <citation type="submission" date="2017-09" db="EMBL/GenBank/DDBJ databases">
        <title>Depth-based differentiation of microbial function through sediment-hosted aquifers and enrichment of novel symbionts in the deep terrestrial subsurface.</title>
        <authorList>
            <person name="Probst A.J."/>
            <person name="Ladd B."/>
            <person name="Jarett J.K."/>
            <person name="Geller-Mcgrath D.E."/>
            <person name="Sieber C.M.K."/>
            <person name="Emerson J.B."/>
            <person name="Anantharaman K."/>
            <person name="Thomas B.C."/>
            <person name="Malmstrom R."/>
            <person name="Stieglmeier M."/>
            <person name="Klingl A."/>
            <person name="Woyke T."/>
            <person name="Ryan C.M."/>
            <person name="Banfield J.F."/>
        </authorList>
    </citation>
    <scope>NUCLEOTIDE SEQUENCE [LARGE SCALE GENOMIC DNA]</scope>
</reference>
<gene>
    <name evidence="2" type="ORF">COT94_00620</name>
</gene>
<organism evidence="2 3">
    <name type="scientific">Candidatus Falkowbacteria bacterium CG10_big_fil_rev_8_21_14_0_10_37_14</name>
    <dbReference type="NCBI Taxonomy" id="1974561"/>
    <lineage>
        <taxon>Bacteria</taxon>
        <taxon>Candidatus Falkowiibacteriota</taxon>
    </lineage>
</organism>
<keyword evidence="1" id="KW-0812">Transmembrane</keyword>
<evidence type="ECO:0000256" key="1">
    <source>
        <dbReference type="SAM" id="Phobius"/>
    </source>
</evidence>
<sequence length="84" mass="9076">MPINKDNKTQVISVGLILLLATALIITLITVNFYQAEKLSNLQAAIQNNANNLANIQSFLNQQIQAASQNQPRATETPATEAGQ</sequence>
<dbReference type="EMBL" id="PFAM01000004">
    <property type="protein sequence ID" value="PIT96451.1"/>
    <property type="molecule type" value="Genomic_DNA"/>
</dbReference>
<feature type="transmembrane region" description="Helical" evidence="1">
    <location>
        <begin position="12"/>
        <end position="34"/>
    </location>
</feature>
<evidence type="ECO:0000313" key="3">
    <source>
        <dbReference type="Proteomes" id="UP000228533"/>
    </source>
</evidence>
<keyword evidence="1" id="KW-1133">Transmembrane helix</keyword>
<evidence type="ECO:0000313" key="2">
    <source>
        <dbReference type="EMBL" id="PIT96451.1"/>
    </source>
</evidence>
<dbReference type="Proteomes" id="UP000228533">
    <property type="component" value="Unassembled WGS sequence"/>
</dbReference>
<comment type="caution">
    <text evidence="2">The sequence shown here is derived from an EMBL/GenBank/DDBJ whole genome shotgun (WGS) entry which is preliminary data.</text>
</comment>
<accession>A0A2M6WUM4</accession>
<keyword evidence="1" id="KW-0472">Membrane</keyword>